<feature type="domain" description="Small ribosomal subunit protein mS35 mitochondrial conserved" evidence="2">
    <location>
        <begin position="193"/>
        <end position="315"/>
    </location>
</feature>
<accession>A0A2I1DC25</accession>
<dbReference type="GO" id="GO:0032543">
    <property type="term" value="P:mitochondrial translation"/>
    <property type="evidence" value="ECO:0007669"/>
    <property type="project" value="InterPro"/>
</dbReference>
<sequence length="390" mass="45048">MASSARSLGQTALFLSRRGSAPSFILQSRQFNTTRPNLHVDPPAKKSRRAVRPEDMPMAPEYSPDLLTEQQRSMYDLMSPEDRRQFDAANIRQVQDFNSPQKRRAMFADLDKEVTEINRAFPMRFDGNTTQRLNFWGKDETDDFAKVEDADEEYLDDEMTSMAHAEVELHREVREYARIAAWDMPFLSNLAKPFSLPTEDQILRFRYTTYMGEEHPAQSKVVVELASKDLTPKHLTEDQRQTFLKLVGTRYNPDTDIVRMSCEKHQTAVQNKRSLGDLVNSLIKEAKEGDSFADLPLDLRHHTPKTPLRFPNEWNMTPERRQQLEARRKERQQRDQQGVGIIDGNKILAQLAEVPPPVSPALSKRAEAEREKVAVRAGKFPQKPVVRRMR</sequence>
<evidence type="ECO:0000313" key="3">
    <source>
        <dbReference type="EMBL" id="PKY07426.1"/>
    </source>
</evidence>
<proteinExistence type="predicted"/>
<reference evidence="3" key="1">
    <citation type="submission" date="2016-12" db="EMBL/GenBank/DDBJ databases">
        <title>The genomes of Aspergillus section Nigri reveals drivers in fungal speciation.</title>
        <authorList>
            <consortium name="DOE Joint Genome Institute"/>
            <person name="Vesth T.C."/>
            <person name="Nybo J."/>
            <person name="Theobald S."/>
            <person name="Brandl J."/>
            <person name="Frisvad J.C."/>
            <person name="Nielsen K.F."/>
            <person name="Lyhne E.K."/>
            <person name="Kogle M.E."/>
            <person name="Kuo A."/>
            <person name="Riley R."/>
            <person name="Clum A."/>
            <person name="Nolan M."/>
            <person name="Lipzen A."/>
            <person name="Salamov A."/>
            <person name="Henrissat B."/>
            <person name="Wiebenga A."/>
            <person name="De vries R.P."/>
            <person name="Grigoriev I.V."/>
            <person name="Mortensen U.H."/>
            <person name="Andersen M.R."/>
            <person name="Baker S.E."/>
        </authorList>
    </citation>
    <scope>NUCLEOTIDE SEQUENCE</scope>
    <source>
        <strain evidence="3">IBT 28561</strain>
    </source>
</reference>
<keyword evidence="4" id="KW-1185">Reference proteome</keyword>
<dbReference type="RefSeq" id="XP_024696020.1">
    <property type="nucleotide sequence ID" value="XM_024840905.1"/>
</dbReference>
<evidence type="ECO:0000313" key="4">
    <source>
        <dbReference type="Proteomes" id="UP000234254"/>
    </source>
</evidence>
<dbReference type="VEuPathDB" id="FungiDB:P168DRAFT_324835"/>
<feature type="region of interest" description="Disordered" evidence="1">
    <location>
        <begin position="30"/>
        <end position="66"/>
    </location>
</feature>
<name>A0A2I1DC25_ASPC2</name>
<dbReference type="InterPro" id="IPR039848">
    <property type="entry name" value="Ribosomal_mS35_mt"/>
</dbReference>
<dbReference type="PANTHER" id="PTHR13490">
    <property type="entry name" value="MITOCHONDRIAL 28S RIBOSOMAL PROTEIN S28"/>
    <property type="match status" value="1"/>
</dbReference>
<evidence type="ECO:0000256" key="1">
    <source>
        <dbReference type="SAM" id="MobiDB-lite"/>
    </source>
</evidence>
<dbReference type="InterPro" id="IPR019349">
    <property type="entry name" value="Ribosomal_mS35_mit"/>
</dbReference>
<dbReference type="GeneID" id="36548429"/>
<evidence type="ECO:0000259" key="2">
    <source>
        <dbReference type="Pfam" id="PF10213"/>
    </source>
</evidence>
<dbReference type="GO" id="GO:0003735">
    <property type="term" value="F:structural constituent of ribosome"/>
    <property type="evidence" value="ECO:0007669"/>
    <property type="project" value="InterPro"/>
</dbReference>
<dbReference type="Pfam" id="PF10213">
    <property type="entry name" value="MRP-S28"/>
    <property type="match status" value="1"/>
</dbReference>
<organism evidence="3 4">
    <name type="scientific">Aspergillus campestris (strain IBT 28561)</name>
    <dbReference type="NCBI Taxonomy" id="1392248"/>
    <lineage>
        <taxon>Eukaryota</taxon>
        <taxon>Fungi</taxon>
        <taxon>Dikarya</taxon>
        <taxon>Ascomycota</taxon>
        <taxon>Pezizomycotina</taxon>
        <taxon>Eurotiomycetes</taxon>
        <taxon>Eurotiomycetidae</taxon>
        <taxon>Eurotiales</taxon>
        <taxon>Aspergillaceae</taxon>
        <taxon>Aspergillus</taxon>
        <taxon>Aspergillus subgen. Circumdati</taxon>
    </lineage>
</organism>
<comment type="caution">
    <text evidence="3">The sequence shown here is derived from an EMBL/GenBank/DDBJ whole genome shotgun (WGS) entry which is preliminary data.</text>
</comment>
<dbReference type="AlphaFoldDB" id="A0A2I1DC25"/>
<dbReference type="PANTHER" id="PTHR13490:SF0">
    <property type="entry name" value="SMALL RIBOSOMAL SUBUNIT PROTEIN MS35"/>
    <property type="match status" value="1"/>
</dbReference>
<dbReference type="Proteomes" id="UP000234254">
    <property type="component" value="Unassembled WGS sequence"/>
</dbReference>
<gene>
    <name evidence="3" type="ORF">P168DRAFT_324835</name>
</gene>
<dbReference type="EMBL" id="MSFM01000002">
    <property type="protein sequence ID" value="PKY07426.1"/>
    <property type="molecule type" value="Genomic_DNA"/>
</dbReference>
<dbReference type="OrthoDB" id="283424at2759"/>
<protein>
    <recommendedName>
        <fullName evidence="2">Small ribosomal subunit protein mS35 mitochondrial conserved domain-containing protein</fullName>
    </recommendedName>
</protein>
<dbReference type="GO" id="GO:0005763">
    <property type="term" value="C:mitochondrial small ribosomal subunit"/>
    <property type="evidence" value="ECO:0007669"/>
    <property type="project" value="TreeGrafter"/>
</dbReference>